<name>A0A1M4U578_9FIRM</name>
<dbReference type="SUPFAM" id="SSF56281">
    <property type="entry name" value="Metallo-hydrolase/oxidoreductase"/>
    <property type="match status" value="1"/>
</dbReference>
<evidence type="ECO:0000313" key="3">
    <source>
        <dbReference type="EMBL" id="SHE51823.1"/>
    </source>
</evidence>
<dbReference type="Gene3D" id="3.60.15.10">
    <property type="entry name" value="Ribonuclease Z/Hydroxyacylglutathione hydrolase-like"/>
    <property type="match status" value="1"/>
</dbReference>
<dbReference type="PROSITE" id="PS51257">
    <property type="entry name" value="PROKAR_LIPOPROTEIN"/>
    <property type="match status" value="1"/>
</dbReference>
<accession>A0A1M4U578</accession>
<protein>
    <submittedName>
        <fullName evidence="3">Competence protein ComEC</fullName>
    </submittedName>
</protein>
<gene>
    <name evidence="3" type="ORF">SAMN02745133_00585</name>
</gene>
<evidence type="ECO:0000313" key="4">
    <source>
        <dbReference type="Proteomes" id="UP000184148"/>
    </source>
</evidence>
<dbReference type="EMBL" id="FQUY01000002">
    <property type="protein sequence ID" value="SHE51823.1"/>
    <property type="molecule type" value="Genomic_DNA"/>
</dbReference>
<dbReference type="STRING" id="1121429.SAMN02745133_00585"/>
<dbReference type="SMART" id="SM00849">
    <property type="entry name" value="Lactamase_B"/>
    <property type="match status" value="1"/>
</dbReference>
<dbReference type="PANTHER" id="PTHR30619">
    <property type="entry name" value="DNA INTERNALIZATION/COMPETENCE PROTEIN COMEC/REC2"/>
    <property type="match status" value="1"/>
</dbReference>
<evidence type="ECO:0000256" key="1">
    <source>
        <dbReference type="SAM" id="SignalP"/>
    </source>
</evidence>
<dbReference type="InterPro" id="IPR036866">
    <property type="entry name" value="RibonucZ/Hydroxyglut_hydro"/>
</dbReference>
<proteinExistence type="predicted"/>
<dbReference type="Proteomes" id="UP000184148">
    <property type="component" value="Unassembled WGS sequence"/>
</dbReference>
<dbReference type="AlphaFoldDB" id="A0A1M4U578"/>
<dbReference type="OrthoDB" id="9761531at2"/>
<evidence type="ECO:0000259" key="2">
    <source>
        <dbReference type="SMART" id="SM00849"/>
    </source>
</evidence>
<keyword evidence="4" id="KW-1185">Reference proteome</keyword>
<feature type="signal peptide" evidence="1">
    <location>
        <begin position="1"/>
        <end position="22"/>
    </location>
</feature>
<dbReference type="InterPro" id="IPR035681">
    <property type="entry name" value="ComA-like_MBL"/>
</dbReference>
<dbReference type="InterPro" id="IPR001279">
    <property type="entry name" value="Metallo-B-lactamas"/>
</dbReference>
<dbReference type="CDD" id="cd07731">
    <property type="entry name" value="ComA-like_MBL-fold"/>
    <property type="match status" value="1"/>
</dbReference>
<dbReference type="PANTHER" id="PTHR30619:SF7">
    <property type="entry name" value="BETA-LACTAMASE DOMAIN PROTEIN"/>
    <property type="match status" value="1"/>
</dbReference>
<dbReference type="InterPro" id="IPR052159">
    <property type="entry name" value="Competence_DNA_uptake"/>
</dbReference>
<dbReference type="RefSeq" id="WP_073235437.1">
    <property type="nucleotide sequence ID" value="NZ_FQUY01000002.1"/>
</dbReference>
<dbReference type="Pfam" id="PF00753">
    <property type="entry name" value="Lactamase_B"/>
    <property type="match status" value="1"/>
</dbReference>
<sequence>MKRFIILASLLFMLVTSGCSQAARETVKTGPPQMQPGIMKVHFIDVGQADAILVQAGEESMVIDAGNNDDGDRVVDYLKQLGIKKLAVVMGTHPHEDHIGGLDNVIKTFAVDKVYLPKVNHNTKTYRDVLLAVKEKNLRVTAARGGQSFSLGEARVEILAPNGTRYEELNDYSIVCKVTFGDSRFLFTGDAEAVSEQEMLNNGCNLKADVLKVGHHGSSSSTGERFLKAVSPKMAVISVGRKNDYGHPHRETLQRLAAARIKVYRTDKAGTIVMTTDGKKIEVETARSAAAEEKETGVRREDR</sequence>
<feature type="chain" id="PRO_5012522101" evidence="1">
    <location>
        <begin position="23"/>
        <end position="303"/>
    </location>
</feature>
<feature type="domain" description="Metallo-beta-lactamase" evidence="2">
    <location>
        <begin position="48"/>
        <end position="241"/>
    </location>
</feature>
<keyword evidence="1" id="KW-0732">Signal</keyword>
<organism evidence="3 4">
    <name type="scientific">Desulforamulus putei DSM 12395</name>
    <dbReference type="NCBI Taxonomy" id="1121429"/>
    <lineage>
        <taxon>Bacteria</taxon>
        <taxon>Bacillati</taxon>
        <taxon>Bacillota</taxon>
        <taxon>Clostridia</taxon>
        <taxon>Eubacteriales</taxon>
        <taxon>Peptococcaceae</taxon>
        <taxon>Desulforamulus</taxon>
    </lineage>
</organism>
<reference evidence="4" key="1">
    <citation type="submission" date="2016-11" db="EMBL/GenBank/DDBJ databases">
        <authorList>
            <person name="Varghese N."/>
            <person name="Submissions S."/>
        </authorList>
    </citation>
    <scope>NUCLEOTIDE SEQUENCE [LARGE SCALE GENOMIC DNA]</scope>
    <source>
        <strain evidence="4">DSM 12395</strain>
    </source>
</reference>